<proteinExistence type="predicted"/>
<dbReference type="Proteomes" id="UP000708208">
    <property type="component" value="Unassembled WGS sequence"/>
</dbReference>
<reference evidence="2" key="1">
    <citation type="submission" date="2021-06" db="EMBL/GenBank/DDBJ databases">
        <authorList>
            <person name="Hodson N. C."/>
            <person name="Mongue J. A."/>
            <person name="Jaron S. K."/>
        </authorList>
    </citation>
    <scope>NUCLEOTIDE SEQUENCE</scope>
</reference>
<accession>A0A8J2PKI1</accession>
<gene>
    <name evidence="2" type="ORF">AFUS01_LOCUS36736</name>
</gene>
<dbReference type="AlphaFoldDB" id="A0A8J2PKI1"/>
<evidence type="ECO:0000313" key="3">
    <source>
        <dbReference type="Proteomes" id="UP000708208"/>
    </source>
</evidence>
<comment type="caution">
    <text evidence="2">The sequence shown here is derived from an EMBL/GenBank/DDBJ whole genome shotgun (WGS) entry which is preliminary data.</text>
</comment>
<keyword evidence="1" id="KW-0812">Transmembrane</keyword>
<evidence type="ECO:0000313" key="2">
    <source>
        <dbReference type="EMBL" id="CAG7826694.1"/>
    </source>
</evidence>
<protein>
    <submittedName>
        <fullName evidence="2">Uncharacterized protein</fullName>
    </submittedName>
</protein>
<keyword evidence="1" id="KW-0472">Membrane</keyword>
<keyword evidence="3" id="KW-1185">Reference proteome</keyword>
<feature type="transmembrane region" description="Helical" evidence="1">
    <location>
        <begin position="12"/>
        <end position="31"/>
    </location>
</feature>
<keyword evidence="1" id="KW-1133">Transmembrane helix</keyword>
<feature type="transmembrane region" description="Helical" evidence="1">
    <location>
        <begin position="82"/>
        <end position="104"/>
    </location>
</feature>
<organism evidence="2 3">
    <name type="scientific">Allacma fusca</name>
    <dbReference type="NCBI Taxonomy" id="39272"/>
    <lineage>
        <taxon>Eukaryota</taxon>
        <taxon>Metazoa</taxon>
        <taxon>Ecdysozoa</taxon>
        <taxon>Arthropoda</taxon>
        <taxon>Hexapoda</taxon>
        <taxon>Collembola</taxon>
        <taxon>Symphypleona</taxon>
        <taxon>Sminthuridae</taxon>
        <taxon>Allacma</taxon>
    </lineage>
</organism>
<sequence length="136" mass="15818">MASKLPENLECYLPLKILKVTFNFGNFIFLSPFTIHYDGYLQEFKTKRSTAWRRCLTGILHLASIGLRLLQLIFRDRIIFSAWNSILLSGTTTLIRISIIYMVWCQEVQIADIMTAVNVFYSRRLPNPHQGSPYKV</sequence>
<feature type="transmembrane region" description="Helical" evidence="1">
    <location>
        <begin position="51"/>
        <end position="70"/>
    </location>
</feature>
<dbReference type="EMBL" id="CAJVCH010540789">
    <property type="protein sequence ID" value="CAG7826694.1"/>
    <property type="molecule type" value="Genomic_DNA"/>
</dbReference>
<name>A0A8J2PKI1_9HEXA</name>
<evidence type="ECO:0000256" key="1">
    <source>
        <dbReference type="SAM" id="Phobius"/>
    </source>
</evidence>